<dbReference type="EMBL" id="CAJNRE010000029">
    <property type="protein sequence ID" value="CAF1906384.1"/>
    <property type="molecule type" value="Genomic_DNA"/>
</dbReference>
<dbReference type="EMBL" id="CAJOBF010002406">
    <property type="protein sequence ID" value="CAF4031986.1"/>
    <property type="molecule type" value="Genomic_DNA"/>
</dbReference>
<dbReference type="Proteomes" id="UP000676336">
    <property type="component" value="Unassembled WGS sequence"/>
</dbReference>
<evidence type="ECO:0000313" key="4">
    <source>
        <dbReference type="EMBL" id="CAF4031986.1"/>
    </source>
</evidence>
<proteinExistence type="predicted"/>
<dbReference type="Proteomes" id="UP000663824">
    <property type="component" value="Unassembled WGS sequence"/>
</dbReference>
<sequence length="544" mass="62961">MGKQVLFTYSNHTVLLEIPNTACINEHAYRLLDQWQLPVFLFPKLQEALRLFFNEQIQIVADETTQLAVQPLIEGQCEIQPLLDHWFNLVQECKTYIHHLERPSDEHIFSNAFQNVLHTGNNYEMLLQLEYIYQNEIEVLLKQRDKEIQELDKEHHREMHDVVNEPTNKYPDVYVRNLAQKHMEEKQSLEAKWNSNVSSAKDRQKQQFKERVMQLHEESLVSNSLQNSNGSKMHARISAAPPSPLSVVIAVPDTTLHERRLETSYTVQLGAQLKSMYNLRLIRCDALDYCRLRTQKKENKILFEPQRLQTLMSLYTSSLCGLILLVPKRIRLSTGDIKEEFASVCERSTDFHFPSLEQQMSSIEEDCVKKANSDRLNASVSLDSNSIASKHSDTSSEESNLCSVGDFYVTRHSNLSEVHVVYHLVVNDSSLRSSTEITSRHPALFGLRNILKECCKHDITTLTLPLLLTHDMTEEMTIPWVMKRTELVLKCLKGFMMEMGTWGTNRCSTIQLVVPKNLLDQTFFQLADHVPTIFREPRTVTLQF</sequence>
<dbReference type="Pfam" id="PF10154">
    <property type="entry name" value="Fy-3"/>
    <property type="match status" value="1"/>
</dbReference>
<dbReference type="AlphaFoldDB" id="A0A816K8L9"/>
<dbReference type="EMBL" id="CAJNRG010006528">
    <property type="protein sequence ID" value="CAF2086820.1"/>
    <property type="molecule type" value="Genomic_DNA"/>
</dbReference>
<evidence type="ECO:0000313" key="5">
    <source>
        <dbReference type="Proteomes" id="UP000663824"/>
    </source>
</evidence>
<evidence type="ECO:0000313" key="3">
    <source>
        <dbReference type="EMBL" id="CAF3907553.1"/>
    </source>
</evidence>
<evidence type="ECO:0000313" key="2">
    <source>
        <dbReference type="EMBL" id="CAF2086820.1"/>
    </source>
</evidence>
<dbReference type="EMBL" id="CAJOBI010001958">
    <property type="protein sequence ID" value="CAF3907553.1"/>
    <property type="molecule type" value="Genomic_DNA"/>
</dbReference>
<reference evidence="1" key="1">
    <citation type="submission" date="2021-02" db="EMBL/GenBank/DDBJ databases">
        <authorList>
            <person name="Nowell W R."/>
        </authorList>
    </citation>
    <scope>NUCLEOTIDE SEQUENCE</scope>
</reference>
<protein>
    <submittedName>
        <fullName evidence="1">Uncharacterized protein</fullName>
    </submittedName>
</protein>
<evidence type="ECO:0000313" key="1">
    <source>
        <dbReference type="EMBL" id="CAF1906384.1"/>
    </source>
</evidence>
<dbReference type="Proteomes" id="UP000663842">
    <property type="component" value="Unassembled WGS sequence"/>
</dbReference>
<accession>A0A816K8L9</accession>
<dbReference type="PANTHER" id="PTHR16525">
    <property type="entry name" value="PROTEIN C12ORF4"/>
    <property type="match status" value="1"/>
</dbReference>
<dbReference type="Proteomes" id="UP000663887">
    <property type="component" value="Unassembled WGS sequence"/>
</dbReference>
<gene>
    <name evidence="1" type="ORF">MBJ925_LOCUS471</name>
    <name evidence="3" type="ORF">SMN809_LOCUS6973</name>
    <name evidence="4" type="ORF">UXM345_LOCUS18057</name>
    <name evidence="2" type="ORF">XDN619_LOCUS15817</name>
</gene>
<dbReference type="GO" id="GO:0005737">
    <property type="term" value="C:cytoplasm"/>
    <property type="evidence" value="ECO:0007669"/>
    <property type="project" value="TreeGrafter"/>
</dbReference>
<organism evidence="1 5">
    <name type="scientific">Rotaria magnacalcarata</name>
    <dbReference type="NCBI Taxonomy" id="392030"/>
    <lineage>
        <taxon>Eukaryota</taxon>
        <taxon>Metazoa</taxon>
        <taxon>Spiralia</taxon>
        <taxon>Gnathifera</taxon>
        <taxon>Rotifera</taxon>
        <taxon>Eurotatoria</taxon>
        <taxon>Bdelloidea</taxon>
        <taxon>Philodinida</taxon>
        <taxon>Philodinidae</taxon>
        <taxon>Rotaria</taxon>
    </lineage>
</organism>
<name>A0A816K8L9_9BILA</name>
<dbReference type="PANTHER" id="PTHR16525:SF0">
    <property type="entry name" value="PROTEIN C12ORF4"/>
    <property type="match status" value="1"/>
</dbReference>
<comment type="caution">
    <text evidence="1">The sequence shown here is derived from an EMBL/GenBank/DDBJ whole genome shotgun (WGS) entry which is preliminary data.</text>
</comment>
<dbReference type="InterPro" id="IPR019311">
    <property type="entry name" value="Fy-3"/>
</dbReference>